<comment type="caution">
    <text evidence="2">The sequence shown here is derived from an EMBL/GenBank/DDBJ whole genome shotgun (WGS) entry which is preliminary data.</text>
</comment>
<dbReference type="OrthoDB" id="1091124at2759"/>
<organism evidence="2 3">
    <name type="scientific">Gossypium australe</name>
    <dbReference type="NCBI Taxonomy" id="47621"/>
    <lineage>
        <taxon>Eukaryota</taxon>
        <taxon>Viridiplantae</taxon>
        <taxon>Streptophyta</taxon>
        <taxon>Embryophyta</taxon>
        <taxon>Tracheophyta</taxon>
        <taxon>Spermatophyta</taxon>
        <taxon>Magnoliopsida</taxon>
        <taxon>eudicotyledons</taxon>
        <taxon>Gunneridae</taxon>
        <taxon>Pentapetalae</taxon>
        <taxon>rosids</taxon>
        <taxon>malvids</taxon>
        <taxon>Malvales</taxon>
        <taxon>Malvaceae</taxon>
        <taxon>Malvoideae</taxon>
        <taxon>Gossypium</taxon>
    </lineage>
</organism>
<evidence type="ECO:0000313" key="2">
    <source>
        <dbReference type="EMBL" id="KAA3465639.1"/>
    </source>
</evidence>
<dbReference type="Proteomes" id="UP000325315">
    <property type="component" value="Unassembled WGS sequence"/>
</dbReference>
<keyword evidence="2" id="KW-0808">Transferase</keyword>
<sequence length="579" mass="65960">MTKGVADPCKILVGIERIIRHEDNELLLAPYREEEIEITLKGMGPTKAPGPDGFPALFYQSTDIVLIPKVPKPTQLVNFRPISLCSVIYKVVAKTIANRLQTIMDKCIDKVQSTFVPGRLITDNVLLAYEILHTIKQKRLGKKGVMTVKLDMCKEYDRVEWRFIEEVMIKMGFACEWVELLRRCVTSVNYAININGRRGDLFQPSRGFRQGDPLSPFLFLICSEGLSSLMRMARRNGLIKGIKASRQGPAVSHLLFADDCIIFGEASHIGAKIMKGVLQDYETCSGQCVNFSKSTIIFSLNSTEEVKAEVSRLLGVRVATNPERYLGLPNMIGRRKKESISKRIDGWSNRMLSQGGKEVFIKSALQAIPTFAMSCFLLPNFLCKKMEGIFAKFWWQKGKGRKGIHWCKWRYLCKPKNEGGMGFRNMAQFNIALLAKRGWRSSYAWRSIWAARGILEKWIIWKVGSGERISIVHDSWVPDLVNSRFLSSYSGSSDNKVVELINNQTREWKREVVEDTFRADEADKILCIPLAKHPHEDLRVWRADPTGVFSVKSTYKLLQNVDPSAYAIQIIYCDFYKKL</sequence>
<dbReference type="PANTHER" id="PTHR33116">
    <property type="entry name" value="REVERSE TRANSCRIPTASE ZINC-BINDING DOMAIN-CONTAINING PROTEIN-RELATED-RELATED"/>
    <property type="match status" value="1"/>
</dbReference>
<dbReference type="EMBL" id="SMMG02000007">
    <property type="protein sequence ID" value="KAA3465639.1"/>
    <property type="molecule type" value="Genomic_DNA"/>
</dbReference>
<gene>
    <name evidence="2" type="ORF">EPI10_000785</name>
</gene>
<proteinExistence type="predicted"/>
<dbReference type="InterPro" id="IPR000477">
    <property type="entry name" value="RT_dom"/>
</dbReference>
<dbReference type="CDD" id="cd01650">
    <property type="entry name" value="RT_nLTR_like"/>
    <property type="match status" value="1"/>
</dbReference>
<dbReference type="InterPro" id="IPR043502">
    <property type="entry name" value="DNA/RNA_pol_sf"/>
</dbReference>
<accession>A0A5B6V920</accession>
<name>A0A5B6V920_9ROSI</name>
<keyword evidence="2" id="KW-0695">RNA-directed DNA polymerase</keyword>
<dbReference type="SUPFAM" id="SSF56672">
    <property type="entry name" value="DNA/RNA polymerases"/>
    <property type="match status" value="1"/>
</dbReference>
<dbReference type="Pfam" id="PF00078">
    <property type="entry name" value="RVT_1"/>
    <property type="match status" value="1"/>
</dbReference>
<dbReference type="PANTHER" id="PTHR33116:SF86">
    <property type="entry name" value="REVERSE TRANSCRIPTASE DOMAIN-CONTAINING PROTEIN"/>
    <property type="match status" value="1"/>
</dbReference>
<dbReference type="GO" id="GO:0003964">
    <property type="term" value="F:RNA-directed DNA polymerase activity"/>
    <property type="evidence" value="ECO:0007669"/>
    <property type="project" value="UniProtKB-KW"/>
</dbReference>
<keyword evidence="3" id="KW-1185">Reference proteome</keyword>
<reference evidence="2" key="1">
    <citation type="submission" date="2019-08" db="EMBL/GenBank/DDBJ databases">
        <authorList>
            <person name="Liu F."/>
        </authorList>
    </citation>
    <scope>NUCLEOTIDE SEQUENCE [LARGE SCALE GENOMIC DNA]</scope>
    <source>
        <strain evidence="2">PA1801</strain>
        <tissue evidence="2">Leaf</tissue>
    </source>
</reference>
<dbReference type="PROSITE" id="PS50878">
    <property type="entry name" value="RT_POL"/>
    <property type="match status" value="1"/>
</dbReference>
<keyword evidence="2" id="KW-0548">Nucleotidyltransferase</keyword>
<evidence type="ECO:0000313" key="3">
    <source>
        <dbReference type="Proteomes" id="UP000325315"/>
    </source>
</evidence>
<dbReference type="AlphaFoldDB" id="A0A5B6V920"/>
<evidence type="ECO:0000259" key="1">
    <source>
        <dbReference type="PROSITE" id="PS50878"/>
    </source>
</evidence>
<feature type="domain" description="Reverse transcriptase" evidence="1">
    <location>
        <begin position="48"/>
        <end position="318"/>
    </location>
</feature>
<protein>
    <submittedName>
        <fullName evidence="2">Reverse transcriptase</fullName>
    </submittedName>
</protein>